<name>A0AAW0AI29_9AGAR</name>
<keyword evidence="2" id="KW-1185">Reference proteome</keyword>
<evidence type="ECO:0000313" key="2">
    <source>
        <dbReference type="Proteomes" id="UP001362999"/>
    </source>
</evidence>
<dbReference type="EMBL" id="JAWWNJ010000067">
    <property type="protein sequence ID" value="KAK7008388.1"/>
    <property type="molecule type" value="Genomic_DNA"/>
</dbReference>
<proteinExistence type="predicted"/>
<comment type="caution">
    <text evidence="1">The sequence shown here is derived from an EMBL/GenBank/DDBJ whole genome shotgun (WGS) entry which is preliminary data.</text>
</comment>
<sequence length="125" mass="14279">MSIQNSRLGYHAVHQLSGTKNVLHFMDSRELLAPEEARAKFGVGGYASKGWEEWDVLQQGRRAPAVNILLNYKILDFTAILTQGKHGFRIFSPSQSCRNDAASRLPRSPAFINQRHQRLIRRITY</sequence>
<reference evidence="1 2" key="1">
    <citation type="journal article" date="2024" name="J Genomics">
        <title>Draft genome sequencing and assembly of Favolaschia claudopus CIRM-BRFM 2984 isolated from oak limbs.</title>
        <authorList>
            <person name="Navarro D."/>
            <person name="Drula E."/>
            <person name="Chaduli D."/>
            <person name="Cazenave R."/>
            <person name="Ahrendt S."/>
            <person name="Wang J."/>
            <person name="Lipzen A."/>
            <person name="Daum C."/>
            <person name="Barry K."/>
            <person name="Grigoriev I.V."/>
            <person name="Favel A."/>
            <person name="Rosso M.N."/>
            <person name="Martin F."/>
        </authorList>
    </citation>
    <scope>NUCLEOTIDE SEQUENCE [LARGE SCALE GENOMIC DNA]</scope>
    <source>
        <strain evidence="1 2">CIRM-BRFM 2984</strain>
    </source>
</reference>
<evidence type="ECO:0000313" key="1">
    <source>
        <dbReference type="EMBL" id="KAK7008388.1"/>
    </source>
</evidence>
<dbReference type="AlphaFoldDB" id="A0AAW0AI29"/>
<accession>A0AAW0AI29</accession>
<protein>
    <submittedName>
        <fullName evidence="1">Uncharacterized protein</fullName>
    </submittedName>
</protein>
<dbReference type="Proteomes" id="UP001362999">
    <property type="component" value="Unassembled WGS sequence"/>
</dbReference>
<gene>
    <name evidence="1" type="ORF">R3P38DRAFT_1600885</name>
</gene>
<organism evidence="1 2">
    <name type="scientific">Favolaschia claudopus</name>
    <dbReference type="NCBI Taxonomy" id="2862362"/>
    <lineage>
        <taxon>Eukaryota</taxon>
        <taxon>Fungi</taxon>
        <taxon>Dikarya</taxon>
        <taxon>Basidiomycota</taxon>
        <taxon>Agaricomycotina</taxon>
        <taxon>Agaricomycetes</taxon>
        <taxon>Agaricomycetidae</taxon>
        <taxon>Agaricales</taxon>
        <taxon>Marasmiineae</taxon>
        <taxon>Mycenaceae</taxon>
        <taxon>Favolaschia</taxon>
    </lineage>
</organism>